<sequence length="310" mass="35881">MLITLVRDSVLQCFCHSCRAPVLPAAAGIHAAKKQSGKVRAKQPKASKKVKFITTEIRCQEKSKGGLRYEVILAEPNLAQVQIPKTIQQDATNNNNTKPLTAQEIAEKLRAAEERRSMYEAKKVADWTNKMAKIEEASRKKDELNNEFILQTSKSLVNKIEHAEEKREAIISDLKEKLKNHTEEIKRTKEMMEQQKVEERNALNDKLKAAASLRDENIKRILERLREHNSVKVPEVRHTADSRENREQQTRVIENKLFMAERNREKEIEKRLEIIRKHERRAMIVRQNKAAISTTNQQVDNNNIEQPISN</sequence>
<evidence type="ECO:0000313" key="2">
    <source>
        <dbReference type="EMBL" id="KAG5682764.1"/>
    </source>
</evidence>
<dbReference type="PANTHER" id="PTHR10104:SF1">
    <property type="entry name" value="STATHMIN, ISOFORM D"/>
    <property type="match status" value="1"/>
</dbReference>
<dbReference type="PANTHER" id="PTHR10104">
    <property type="entry name" value="STATHMIN"/>
    <property type="match status" value="1"/>
</dbReference>
<evidence type="ECO:0008006" key="4">
    <source>
        <dbReference type="Google" id="ProtNLM"/>
    </source>
</evidence>
<accession>A0A9J6CLB4</accession>
<evidence type="ECO:0000313" key="3">
    <source>
        <dbReference type="Proteomes" id="UP001107558"/>
    </source>
</evidence>
<dbReference type="InterPro" id="IPR000956">
    <property type="entry name" value="Stathmin_fam"/>
</dbReference>
<dbReference type="OrthoDB" id="5986631at2759"/>
<comment type="caution">
    <text evidence="2">The sequence shown here is derived from an EMBL/GenBank/DDBJ whole genome shotgun (WGS) entry which is preliminary data.</text>
</comment>
<dbReference type="InterPro" id="IPR036002">
    <property type="entry name" value="Stathmin_sf"/>
</dbReference>
<dbReference type="PROSITE" id="PS51663">
    <property type="entry name" value="STATHMIN_3"/>
    <property type="match status" value="1"/>
</dbReference>
<dbReference type="GO" id="GO:0015631">
    <property type="term" value="F:tubulin binding"/>
    <property type="evidence" value="ECO:0007669"/>
    <property type="project" value="TreeGrafter"/>
</dbReference>
<reference evidence="2" key="1">
    <citation type="submission" date="2021-03" db="EMBL/GenBank/DDBJ databases">
        <title>Chromosome level genome of the anhydrobiotic midge Polypedilum vanderplanki.</title>
        <authorList>
            <person name="Yoshida Y."/>
            <person name="Kikawada T."/>
            <person name="Gusev O."/>
        </authorList>
    </citation>
    <scope>NUCLEOTIDE SEQUENCE</scope>
    <source>
        <strain evidence="2">NIAS01</strain>
        <tissue evidence="2">Whole body or cell culture</tissue>
    </source>
</reference>
<dbReference type="AlphaFoldDB" id="A0A9J6CLB4"/>
<dbReference type="SUPFAM" id="SSF101494">
    <property type="entry name" value="Stathmin"/>
    <property type="match status" value="1"/>
</dbReference>
<dbReference type="Gene3D" id="6.10.280.30">
    <property type="match status" value="2"/>
</dbReference>
<dbReference type="GO" id="GO:0007019">
    <property type="term" value="P:microtubule depolymerization"/>
    <property type="evidence" value="ECO:0007669"/>
    <property type="project" value="TreeGrafter"/>
</dbReference>
<organism evidence="2 3">
    <name type="scientific">Polypedilum vanderplanki</name>
    <name type="common">Sleeping chironomid midge</name>
    <dbReference type="NCBI Taxonomy" id="319348"/>
    <lineage>
        <taxon>Eukaryota</taxon>
        <taxon>Metazoa</taxon>
        <taxon>Ecdysozoa</taxon>
        <taxon>Arthropoda</taxon>
        <taxon>Hexapoda</taxon>
        <taxon>Insecta</taxon>
        <taxon>Pterygota</taxon>
        <taxon>Neoptera</taxon>
        <taxon>Endopterygota</taxon>
        <taxon>Diptera</taxon>
        <taxon>Nematocera</taxon>
        <taxon>Chironomoidea</taxon>
        <taxon>Chironomidae</taxon>
        <taxon>Chironominae</taxon>
        <taxon>Polypedilum</taxon>
        <taxon>Polypedilum</taxon>
    </lineage>
</organism>
<dbReference type="Proteomes" id="UP001107558">
    <property type="component" value="Chromosome 1"/>
</dbReference>
<dbReference type="EMBL" id="JADBJN010000001">
    <property type="protein sequence ID" value="KAG5682764.1"/>
    <property type="molecule type" value="Genomic_DNA"/>
</dbReference>
<protein>
    <recommendedName>
        <fullName evidence="4">Stathmin</fullName>
    </recommendedName>
</protein>
<dbReference type="GO" id="GO:0031110">
    <property type="term" value="P:regulation of microtubule polymerization or depolymerization"/>
    <property type="evidence" value="ECO:0007669"/>
    <property type="project" value="InterPro"/>
</dbReference>
<evidence type="ECO:0000256" key="1">
    <source>
        <dbReference type="SAM" id="Coils"/>
    </source>
</evidence>
<dbReference type="Pfam" id="PF00836">
    <property type="entry name" value="Stathmin"/>
    <property type="match status" value="1"/>
</dbReference>
<name>A0A9J6CLB4_POLVA</name>
<dbReference type="GO" id="GO:0005737">
    <property type="term" value="C:cytoplasm"/>
    <property type="evidence" value="ECO:0007669"/>
    <property type="project" value="TreeGrafter"/>
</dbReference>
<dbReference type="GO" id="GO:0043005">
    <property type="term" value="C:neuron projection"/>
    <property type="evidence" value="ECO:0007669"/>
    <property type="project" value="TreeGrafter"/>
</dbReference>
<keyword evidence="1" id="KW-0175">Coiled coil</keyword>
<dbReference type="GO" id="GO:0031175">
    <property type="term" value="P:neuron projection development"/>
    <property type="evidence" value="ECO:0007669"/>
    <property type="project" value="TreeGrafter"/>
</dbReference>
<proteinExistence type="predicted"/>
<gene>
    <name evidence="2" type="ORF">PVAND_012097</name>
</gene>
<keyword evidence="3" id="KW-1185">Reference proteome</keyword>
<feature type="coiled-coil region" evidence="1">
    <location>
        <begin position="102"/>
        <end position="198"/>
    </location>
</feature>